<sequence length="491" mass="54624">MEGGGENGRRLGNLLKWAAEIGIADTAAAEGEEGAPSCLGNTLFVSEFPEAGGRGLGACRDIRKGELVLRVPKSALMTTDALLRTDGVLSRCVANHPSLSPVQKLIACLLYEVGKGKDSSWYPYLETLPRSYSTFSAFGKFEMQAFQVDYAVWAAEKARLKVENEWEEARALLQELRLKPRLLTFGSWLWASATVSSRTLHVPWDEAGCLCPVGDLFNYAAPGESTTESTFTQDLHHGDNGCNHMLADDQSDANSRLTDGGYEEAVAAYCFYARQHYEKGEQVLLSYGTYTNLELLEHYGFLLDENPNDRVYLTIKVDTPLSSTWPRESLYIEPDGKPSFALLATLRLWALPPSQRKCIGNHAYSGSPLSIVNEARVLGLMVTSCEEALNHLLTRLKEDRDLLRELDGFDIISGSSVSEISARMAMLCSEEANNFSGRVLRRNGDSNAKKPLSLEKIQLALERWKLAIRWRIMYKRTLLDCISLCQKTINL</sequence>
<reference evidence="2" key="1">
    <citation type="journal article" date="2023" name="Front. Plant Sci.">
        <title>Chromosomal-level genome assembly of Melastoma candidum provides insights into trichome evolution.</title>
        <authorList>
            <person name="Zhong Y."/>
            <person name="Wu W."/>
            <person name="Sun C."/>
            <person name="Zou P."/>
            <person name="Liu Y."/>
            <person name="Dai S."/>
            <person name="Zhou R."/>
        </authorList>
    </citation>
    <scope>NUCLEOTIDE SEQUENCE [LARGE SCALE GENOMIC DNA]</scope>
</reference>
<name>A0ACB9MCM2_9MYRT</name>
<organism evidence="1 2">
    <name type="scientific">Melastoma candidum</name>
    <dbReference type="NCBI Taxonomy" id="119954"/>
    <lineage>
        <taxon>Eukaryota</taxon>
        <taxon>Viridiplantae</taxon>
        <taxon>Streptophyta</taxon>
        <taxon>Embryophyta</taxon>
        <taxon>Tracheophyta</taxon>
        <taxon>Spermatophyta</taxon>
        <taxon>Magnoliopsida</taxon>
        <taxon>eudicotyledons</taxon>
        <taxon>Gunneridae</taxon>
        <taxon>Pentapetalae</taxon>
        <taxon>rosids</taxon>
        <taxon>malvids</taxon>
        <taxon>Myrtales</taxon>
        <taxon>Melastomataceae</taxon>
        <taxon>Melastomatoideae</taxon>
        <taxon>Melastomateae</taxon>
        <taxon>Melastoma</taxon>
    </lineage>
</organism>
<comment type="caution">
    <text evidence="1">The sequence shown here is derived from an EMBL/GenBank/DDBJ whole genome shotgun (WGS) entry which is preliminary data.</text>
</comment>
<protein>
    <submittedName>
        <fullName evidence="1">Uncharacterized protein</fullName>
    </submittedName>
</protein>
<gene>
    <name evidence="1" type="ORF">MLD38_034632</name>
</gene>
<keyword evidence="2" id="KW-1185">Reference proteome</keyword>
<proteinExistence type="predicted"/>
<dbReference type="EMBL" id="CM042889">
    <property type="protein sequence ID" value="KAI4321227.1"/>
    <property type="molecule type" value="Genomic_DNA"/>
</dbReference>
<accession>A0ACB9MCM2</accession>
<dbReference type="Proteomes" id="UP001057402">
    <property type="component" value="Chromosome 10"/>
</dbReference>
<evidence type="ECO:0000313" key="2">
    <source>
        <dbReference type="Proteomes" id="UP001057402"/>
    </source>
</evidence>
<evidence type="ECO:0000313" key="1">
    <source>
        <dbReference type="EMBL" id="KAI4321227.1"/>
    </source>
</evidence>